<feature type="domain" description="DUF4982" evidence="8">
    <location>
        <begin position="672"/>
        <end position="729"/>
    </location>
</feature>
<dbReference type="Gene3D" id="3.20.20.80">
    <property type="entry name" value="Glycosidases"/>
    <property type="match status" value="1"/>
</dbReference>
<feature type="domain" description="Glycosyl hydrolases family 2 sugar binding" evidence="7">
    <location>
        <begin position="90"/>
        <end position="182"/>
    </location>
</feature>
<feature type="domain" description="Glycoside hydrolase family 2 catalytic" evidence="6">
    <location>
        <begin position="306"/>
        <end position="439"/>
    </location>
</feature>
<dbReference type="Pfam" id="PF16355">
    <property type="entry name" value="DUF4982"/>
    <property type="match status" value="1"/>
</dbReference>
<dbReference type="Pfam" id="PF02837">
    <property type="entry name" value="Glyco_hydro_2_N"/>
    <property type="match status" value="1"/>
</dbReference>
<accession>A0A1M6UJZ7</accession>
<dbReference type="InterPro" id="IPR013783">
    <property type="entry name" value="Ig-like_fold"/>
</dbReference>
<dbReference type="Gene3D" id="2.60.120.260">
    <property type="entry name" value="Galactose-binding domain-like"/>
    <property type="match status" value="1"/>
</dbReference>
<dbReference type="InterPro" id="IPR006102">
    <property type="entry name" value="Ig-like_GH2"/>
</dbReference>
<keyword evidence="11" id="KW-1185">Reference proteome</keyword>
<evidence type="ECO:0000259" key="5">
    <source>
        <dbReference type="Pfam" id="PF00703"/>
    </source>
</evidence>
<dbReference type="InterPro" id="IPR006103">
    <property type="entry name" value="Glyco_hydro_2_cat"/>
</dbReference>
<dbReference type="AlphaFoldDB" id="A0A1M6UJZ7"/>
<dbReference type="InterPro" id="IPR032311">
    <property type="entry name" value="DUF4982"/>
</dbReference>
<keyword evidence="3" id="KW-0326">Glycosidase</keyword>
<dbReference type="Gene3D" id="2.60.40.10">
    <property type="entry name" value="Immunoglobulins"/>
    <property type="match status" value="3"/>
</dbReference>
<organism evidence="10 11">
    <name type="scientific">Reichenbachiella agariperforans</name>
    <dbReference type="NCBI Taxonomy" id="156994"/>
    <lineage>
        <taxon>Bacteria</taxon>
        <taxon>Pseudomonadati</taxon>
        <taxon>Bacteroidota</taxon>
        <taxon>Cytophagia</taxon>
        <taxon>Cytophagales</taxon>
        <taxon>Reichenbachiellaceae</taxon>
        <taxon>Reichenbachiella</taxon>
    </lineage>
</organism>
<evidence type="ECO:0000313" key="10">
    <source>
        <dbReference type="EMBL" id="SHK69438.1"/>
    </source>
</evidence>
<keyword evidence="2 10" id="KW-0378">Hydrolase</keyword>
<evidence type="ECO:0000256" key="4">
    <source>
        <dbReference type="SAM" id="SignalP"/>
    </source>
</evidence>
<proteinExistence type="inferred from homology"/>
<evidence type="ECO:0000256" key="1">
    <source>
        <dbReference type="ARBA" id="ARBA00007401"/>
    </source>
</evidence>
<feature type="signal peptide" evidence="4">
    <location>
        <begin position="1"/>
        <end position="23"/>
    </location>
</feature>
<dbReference type="GO" id="GO:0005975">
    <property type="term" value="P:carbohydrate metabolic process"/>
    <property type="evidence" value="ECO:0007669"/>
    <property type="project" value="InterPro"/>
</dbReference>
<dbReference type="Pfam" id="PF18565">
    <property type="entry name" value="Glyco_hydro2_C5"/>
    <property type="match status" value="1"/>
</dbReference>
<dbReference type="InterPro" id="IPR008964">
    <property type="entry name" value="Invasin/intimin_cell_adhesion"/>
</dbReference>
<dbReference type="PANTHER" id="PTHR42732:SF1">
    <property type="entry name" value="BETA-MANNOSIDASE"/>
    <property type="match status" value="1"/>
</dbReference>
<feature type="domain" description="Glycoside hydrolase family 2 immunoglobulin-like beta-sandwich" evidence="5">
    <location>
        <begin position="195"/>
        <end position="298"/>
    </location>
</feature>
<evidence type="ECO:0000256" key="3">
    <source>
        <dbReference type="ARBA" id="ARBA00023295"/>
    </source>
</evidence>
<dbReference type="PRINTS" id="PR00132">
    <property type="entry name" value="GLHYDRLASE2"/>
</dbReference>
<dbReference type="InterPro" id="IPR017853">
    <property type="entry name" value="GH"/>
</dbReference>
<feature type="chain" id="PRO_5009921412" evidence="4">
    <location>
        <begin position="24"/>
        <end position="850"/>
    </location>
</feature>
<dbReference type="InterPro" id="IPR040605">
    <property type="entry name" value="Glyco_hydro2_dom5"/>
</dbReference>
<dbReference type="EMBL" id="FRAA01000007">
    <property type="protein sequence ID" value="SHK69438.1"/>
    <property type="molecule type" value="Genomic_DNA"/>
</dbReference>
<evidence type="ECO:0000259" key="8">
    <source>
        <dbReference type="Pfam" id="PF16355"/>
    </source>
</evidence>
<keyword evidence="4" id="KW-0732">Signal</keyword>
<dbReference type="RefSeq" id="WP_073124345.1">
    <property type="nucleotide sequence ID" value="NZ_FRAA01000007.1"/>
</dbReference>
<dbReference type="InterPro" id="IPR051913">
    <property type="entry name" value="GH2_Domain-Containing"/>
</dbReference>
<sequence>MKRTINKVLGLALGLAISWGAKATEAVDFNFDWQFRLTQDSVMGGDYTHNLQTDDGWTEVRLPHDWVIGGTYDQANAQFAPATGYIYGGGYGWYQKTFDLHVSEDSLHHILFDGVYNHSEVWINGHSLGEHPYGYSPFYYDLTPYLNADGKDNLLVVKIDHTRYADSRWYTGAGIYRNVKLVSSHKLRVPIWGTFVQTPEVTTEQALVSMEFTLDNGLDKKTKASYTVEIVDPMGVVVATQTEKIKLTQSSQQKVNVNLTVDHPELWGIDDPKLYQAVTTVYVKDTPVDQQKTRFGIRTIRFDANEGFFLNGENMKIKGVCLHHDGGLVGTAVPRGVWERRFKVLKEAGCNAIRISHNPGSEEFLQLCDEMGFLVQDEFFDEWDNPKDKRWNTKEKEVHYETQGASQYFQEWAESDLKSVMLAHRNHPSIIQWSIGNEIEWTYPRTAEATGFFNNMDWNGNYFWSEPPYNTEQIAQRLDTLPRGKYDIGETAQKLAAWTREMDTSRPVVANCILPSASHLTGYGQTLDIVGYSYRRILYDYGHENYPDKVIMGTENLAQYHEWKAIMERPFISGTYLWTGIDYLGEIRGPWPKKGTGSGIVDFAGFAKPSYHMMKSLWNEEPSIYIATQTLDRSINAIDEATGLMVAKDPEAWQHALWEWHDVNNYWEYEEGEMISVELYSNCDEIELFLNDSSLGKRSLSEFEDHIYKWAVPFAQGELKAVGTLDGIQIEEVLYSTTAPYAVELKVDQQQIDADGYDVVHVVAQLVDRSGRPVKDQNRKITFDIAGEARLLGVDTGSVYNVQQHSTNALVTDQGRALMIFQSIKGKTGEVKVTVSADGLEAGVAKVTIK</sequence>
<dbReference type="SUPFAM" id="SSF49303">
    <property type="entry name" value="beta-Galactosidase/glucuronidase domain"/>
    <property type="match status" value="1"/>
</dbReference>
<dbReference type="InterPro" id="IPR036156">
    <property type="entry name" value="Beta-gal/glucu_dom_sf"/>
</dbReference>
<evidence type="ECO:0000313" key="11">
    <source>
        <dbReference type="Proteomes" id="UP000184474"/>
    </source>
</evidence>
<protein>
    <submittedName>
        <fullName evidence="10">Glycosyl hydrolases family 2</fullName>
    </submittedName>
</protein>
<evidence type="ECO:0000259" key="6">
    <source>
        <dbReference type="Pfam" id="PF02836"/>
    </source>
</evidence>
<dbReference type="Pfam" id="PF00703">
    <property type="entry name" value="Glyco_hydro_2"/>
    <property type="match status" value="1"/>
</dbReference>
<reference evidence="11" key="1">
    <citation type="submission" date="2016-11" db="EMBL/GenBank/DDBJ databases">
        <authorList>
            <person name="Varghese N."/>
            <person name="Submissions S."/>
        </authorList>
    </citation>
    <scope>NUCLEOTIDE SEQUENCE [LARGE SCALE GENOMIC DNA]</scope>
    <source>
        <strain evidence="11">DSM 26134</strain>
    </source>
</reference>
<dbReference type="SUPFAM" id="SSF49373">
    <property type="entry name" value="Invasin/intimin cell-adhesion fragments"/>
    <property type="match status" value="1"/>
</dbReference>
<dbReference type="STRING" id="156994.SAMN04488028_107151"/>
<comment type="similarity">
    <text evidence="1">Belongs to the glycosyl hydrolase 2 family.</text>
</comment>
<name>A0A1M6UJZ7_REIAG</name>
<gene>
    <name evidence="10" type="ORF">SAMN04488028_107151</name>
</gene>
<dbReference type="PANTHER" id="PTHR42732">
    <property type="entry name" value="BETA-GALACTOSIDASE"/>
    <property type="match status" value="1"/>
</dbReference>
<evidence type="ECO:0000259" key="9">
    <source>
        <dbReference type="Pfam" id="PF18565"/>
    </source>
</evidence>
<dbReference type="InterPro" id="IPR006104">
    <property type="entry name" value="Glyco_hydro_2_N"/>
</dbReference>
<evidence type="ECO:0000259" key="7">
    <source>
        <dbReference type="Pfam" id="PF02837"/>
    </source>
</evidence>
<feature type="domain" description="Glycoside hydrolase family 2" evidence="9">
    <location>
        <begin position="744"/>
        <end position="843"/>
    </location>
</feature>
<dbReference type="InterPro" id="IPR008979">
    <property type="entry name" value="Galactose-bd-like_sf"/>
</dbReference>
<dbReference type="GO" id="GO:0004553">
    <property type="term" value="F:hydrolase activity, hydrolyzing O-glycosyl compounds"/>
    <property type="evidence" value="ECO:0007669"/>
    <property type="project" value="InterPro"/>
</dbReference>
<dbReference type="InterPro" id="IPR006101">
    <property type="entry name" value="Glyco_hydro_2"/>
</dbReference>
<dbReference type="Proteomes" id="UP000184474">
    <property type="component" value="Unassembled WGS sequence"/>
</dbReference>
<evidence type="ECO:0000256" key="2">
    <source>
        <dbReference type="ARBA" id="ARBA00022801"/>
    </source>
</evidence>
<dbReference type="SUPFAM" id="SSF49785">
    <property type="entry name" value="Galactose-binding domain-like"/>
    <property type="match status" value="1"/>
</dbReference>
<dbReference type="Pfam" id="PF02836">
    <property type="entry name" value="Glyco_hydro_2_C"/>
    <property type="match status" value="1"/>
</dbReference>
<dbReference type="SUPFAM" id="SSF51445">
    <property type="entry name" value="(Trans)glycosidases"/>
    <property type="match status" value="1"/>
</dbReference>